<evidence type="ECO:0000259" key="1">
    <source>
        <dbReference type="Pfam" id="PF17906"/>
    </source>
</evidence>
<dbReference type="EMBL" id="CAJNOJ010000797">
    <property type="protein sequence ID" value="CAF1523763.1"/>
    <property type="molecule type" value="Genomic_DNA"/>
</dbReference>
<dbReference type="Pfam" id="PF17906">
    <property type="entry name" value="HTH_48"/>
    <property type="match status" value="1"/>
</dbReference>
<dbReference type="AlphaFoldDB" id="A0A815UUD7"/>
<evidence type="ECO:0000313" key="2">
    <source>
        <dbReference type="EMBL" id="CAF1523763.1"/>
    </source>
</evidence>
<dbReference type="InterPro" id="IPR041426">
    <property type="entry name" value="Mos1_HTH"/>
</dbReference>
<dbReference type="OrthoDB" id="6613513at2759"/>
<organism evidence="2 3">
    <name type="scientific">Adineta ricciae</name>
    <name type="common">Rotifer</name>
    <dbReference type="NCBI Taxonomy" id="249248"/>
    <lineage>
        <taxon>Eukaryota</taxon>
        <taxon>Metazoa</taxon>
        <taxon>Spiralia</taxon>
        <taxon>Gnathifera</taxon>
        <taxon>Rotifera</taxon>
        <taxon>Eurotatoria</taxon>
        <taxon>Bdelloidea</taxon>
        <taxon>Adinetida</taxon>
        <taxon>Adinetidae</taxon>
        <taxon>Adineta</taxon>
    </lineage>
</organism>
<sequence>MDQHHDSLRHKLVELTDFEYTLILMTRTMRLDEIMCLIKLHMFLPMKLPNKPHHIMNIVNMHFQKSYPIHTIQTMLEFITTEPMFDEMFKDIPIEQMIRKYQKTFVTESVGVYELYLKPYTTNCIQCATPLNLLFSRRPKTTRSLLGFTTTQIHRKLIIANGPDAVSFNTVAYWIRRFARGRDSFEADPPSGRSVTVVTSKNIRAVKLLVTDDPHVTTDYIA</sequence>
<dbReference type="Proteomes" id="UP000663852">
    <property type="component" value="Unassembled WGS sequence"/>
</dbReference>
<gene>
    <name evidence="2" type="ORF">EDS130_LOCUS44060</name>
</gene>
<feature type="domain" description="Mos1 transposase HTH" evidence="1">
    <location>
        <begin position="146"/>
        <end position="181"/>
    </location>
</feature>
<accession>A0A815UUD7</accession>
<evidence type="ECO:0000313" key="3">
    <source>
        <dbReference type="Proteomes" id="UP000663852"/>
    </source>
</evidence>
<reference evidence="2" key="1">
    <citation type="submission" date="2021-02" db="EMBL/GenBank/DDBJ databases">
        <authorList>
            <person name="Nowell W R."/>
        </authorList>
    </citation>
    <scope>NUCLEOTIDE SEQUENCE</scope>
</reference>
<name>A0A815UUD7_ADIRI</name>
<proteinExistence type="predicted"/>
<comment type="caution">
    <text evidence="2">The sequence shown here is derived from an EMBL/GenBank/DDBJ whole genome shotgun (WGS) entry which is preliminary data.</text>
</comment>
<protein>
    <recommendedName>
        <fullName evidence="1">Mos1 transposase HTH domain-containing protein</fullName>
    </recommendedName>
</protein>